<keyword evidence="3" id="KW-1185">Reference proteome</keyword>
<dbReference type="Pfam" id="PF00619">
    <property type="entry name" value="CARD"/>
    <property type="match status" value="1"/>
</dbReference>
<dbReference type="CDD" id="cd01671">
    <property type="entry name" value="CARD"/>
    <property type="match status" value="1"/>
</dbReference>
<dbReference type="PANTHER" id="PTHR16155:SF19">
    <property type="entry name" value="DED DOMAIN-CONTAINING PROTEIN"/>
    <property type="match status" value="1"/>
</dbReference>
<evidence type="ECO:0000313" key="3">
    <source>
        <dbReference type="Proteomes" id="UP000596742"/>
    </source>
</evidence>
<dbReference type="EMBL" id="UYJE01007893">
    <property type="protein sequence ID" value="VDI58874.1"/>
    <property type="molecule type" value="Genomic_DNA"/>
</dbReference>
<dbReference type="PANTHER" id="PTHR16155">
    <property type="entry name" value="DED DOMAIN-CONTAINING PROTEIN"/>
    <property type="match status" value="1"/>
</dbReference>
<dbReference type="InterPro" id="IPR001315">
    <property type="entry name" value="CARD"/>
</dbReference>
<dbReference type="GO" id="GO:0005737">
    <property type="term" value="C:cytoplasm"/>
    <property type="evidence" value="ECO:0007669"/>
    <property type="project" value="TreeGrafter"/>
</dbReference>
<dbReference type="OrthoDB" id="6127728at2759"/>
<dbReference type="Proteomes" id="UP000596742">
    <property type="component" value="Unassembled WGS sequence"/>
</dbReference>
<feature type="domain" description="CARD" evidence="1">
    <location>
        <begin position="1"/>
        <end position="63"/>
    </location>
</feature>
<proteinExistence type="predicted"/>
<evidence type="ECO:0000313" key="2">
    <source>
        <dbReference type="EMBL" id="VDI58874.1"/>
    </source>
</evidence>
<accession>A0A8B6G597</accession>
<comment type="caution">
    <text evidence="2">The sequence shown here is derived from an EMBL/GenBank/DDBJ whole genome shotgun (WGS) entry which is preliminary data.</text>
</comment>
<protein>
    <recommendedName>
        <fullName evidence="1">CARD domain-containing protein</fullName>
    </recommendedName>
</protein>
<gene>
    <name evidence="2" type="ORF">MGAL_10B082823</name>
</gene>
<name>A0A8B6G597_MYTGA</name>
<organism evidence="2 3">
    <name type="scientific">Mytilus galloprovincialis</name>
    <name type="common">Mediterranean mussel</name>
    <dbReference type="NCBI Taxonomy" id="29158"/>
    <lineage>
        <taxon>Eukaryota</taxon>
        <taxon>Metazoa</taxon>
        <taxon>Spiralia</taxon>
        <taxon>Lophotrochozoa</taxon>
        <taxon>Mollusca</taxon>
        <taxon>Bivalvia</taxon>
        <taxon>Autobranchia</taxon>
        <taxon>Pteriomorphia</taxon>
        <taxon>Mytilida</taxon>
        <taxon>Mytiloidea</taxon>
        <taxon>Mytilidae</taxon>
        <taxon>Mytilinae</taxon>
        <taxon>Mytilus</taxon>
    </lineage>
</organism>
<dbReference type="Gene3D" id="1.10.533.10">
    <property type="entry name" value="Death Domain, Fas"/>
    <property type="match status" value="1"/>
</dbReference>
<dbReference type="SUPFAM" id="SSF47986">
    <property type="entry name" value="DEATH domain"/>
    <property type="match status" value="1"/>
</dbReference>
<dbReference type="PROSITE" id="PS50209">
    <property type="entry name" value="CARD"/>
    <property type="match status" value="1"/>
</dbReference>
<reference evidence="2" key="1">
    <citation type="submission" date="2018-11" db="EMBL/GenBank/DDBJ databases">
        <authorList>
            <person name="Alioto T."/>
            <person name="Alioto T."/>
        </authorList>
    </citation>
    <scope>NUCLEOTIDE SEQUENCE</scope>
</reference>
<evidence type="ECO:0000259" key="1">
    <source>
        <dbReference type="PROSITE" id="PS50209"/>
    </source>
</evidence>
<dbReference type="InterPro" id="IPR011990">
    <property type="entry name" value="TPR-like_helical_dom_sf"/>
</dbReference>
<dbReference type="InterPro" id="IPR011029">
    <property type="entry name" value="DEATH-like_dom_sf"/>
</dbReference>
<sequence>MDPAERQRIILNQQYLCQNISEVDRVMDQLIQNKIMTIDESERVRFERCTSDKIKRLLRILMKHPKGYFGLHQALIAEQMEFIAETLDSSSIDEEKLKKGTIRKQNKPLIGLSAEELVSVIARRYDEYEVPVITSKILLESNITGKALQELDLKHMEDLFPNHTNDEKRSLLHLRNDILDEEEENMTKSINVELQHISEDEPSEHYVETFRKFDKETSTGYRKNAILQSSMTRPGNPLEPVHYFSSIYSVEENMYYKISLECVKFAAACMNERTNGTIHFGLQSYGSGTYLEGEVKGIHLKRNECIENINNTIFNQFYSDQLASVFKCVRPPKFVDIIPIQNIRLSVLELDIVPESTLIGDEAFFVKVKNVNTPVLYRFIQKEIIPHQITDAEVRNYICKQLPLIQKCRQEEEMKKKTSGFRPDLRIKIKDLFHAENGRLKKSDVYPLVFLSHYGNDMQLENLEFLTDLRVSAFFDFSHKTKKSNILEYLKNSKSYKLNVCMVNYFDKDNKDTLQQSIQTINCEEANTRKWIHCNGESKISPGPMNKREWKQTNSIGFKEAVRFYRQCIPKGRALVIFLLFSKEYDILLEAAEEVITSFFDQWMVIAETDEVTERWFSELLRRGTVDQKEKKEKSVTGMSWRNINVTIRELSTGPSSFKCLIPLSNRGLCSLSEGKRHEFRDLDILSITECEDPDVTTNQHKVNENERKYADSFYRGRGINWWNFWFGDHVLRRNIHRELDTKLQEALSRKERTVDNMVEVIKIYHQPGAGGSTTAMQCLWERKELFKCCIVKEFTERTIDNILDLRDFEEGTDDLKPPIVLIDDFNSDKLESLLSSFRNKIAFKRDQNRDRYAFCVFILCIRKAIIPLSSNPTRYPSVNLKHLLCANELNWFQKKAKYLEGQFQSKDWPEPKVLISFNILKVNFNPDYIRRMAVDFVNAVNNEKERKLLKFVSMLNTFDPNYKALPASAFDPIMMSHEKGKTVILLAGIVGRYSSKKTTWDNNITEPLQILLNNTTETKAGKGKQLTGISVINSLFANQIFSCFLENQSTSGIFLEFLNSDIFKTRNMAMQEVQLVVERILTKRLPNVFSQKDKYSYVVMKIMKEEDVNNAADVLTCAFEVTQSARVCQEIARLYINSRELKLAKTYAKKATDINPNDSNIWDTYAQVYKIQLTELSEKMTPIDKSNIEEVIEMAKEGMELFAKENNLNRKRTGGDFGKLRIINLLLQILSRFELFADSIYVFRKYLIEENYVHNELIFLNTKSEMFLKKLKREYNATVQSIRRKLQHSKQETTLNSFMLKQLKEIDMFTARFFSTECYQVLDWYPEQPDNTGLVQTEDTIEEDIDMDMDY</sequence>
<dbReference type="GO" id="GO:0042981">
    <property type="term" value="P:regulation of apoptotic process"/>
    <property type="evidence" value="ECO:0007669"/>
    <property type="project" value="InterPro"/>
</dbReference>
<dbReference type="Gene3D" id="1.25.40.10">
    <property type="entry name" value="Tetratricopeptide repeat domain"/>
    <property type="match status" value="1"/>
</dbReference>